<feature type="region of interest" description="Disordered" evidence="1">
    <location>
        <begin position="42"/>
        <end position="137"/>
    </location>
</feature>
<feature type="compositionally biased region" description="Basic and acidic residues" evidence="1">
    <location>
        <begin position="59"/>
        <end position="74"/>
    </location>
</feature>
<evidence type="ECO:0000313" key="2">
    <source>
        <dbReference type="EMBL" id="CAB9514809.1"/>
    </source>
</evidence>
<reference evidence="2" key="1">
    <citation type="submission" date="2020-06" db="EMBL/GenBank/DDBJ databases">
        <authorList>
            <consortium name="Plant Systems Biology data submission"/>
        </authorList>
    </citation>
    <scope>NUCLEOTIDE SEQUENCE</scope>
    <source>
        <strain evidence="2">D6</strain>
    </source>
</reference>
<dbReference type="EMBL" id="CAICTM010000674">
    <property type="protein sequence ID" value="CAB9514809.1"/>
    <property type="molecule type" value="Genomic_DNA"/>
</dbReference>
<protein>
    <submittedName>
        <fullName evidence="2">Uncharacterized protein</fullName>
    </submittedName>
</protein>
<gene>
    <name evidence="2" type="ORF">SEMRO_675_G185590.1</name>
</gene>
<comment type="caution">
    <text evidence="2">The sequence shown here is derived from an EMBL/GenBank/DDBJ whole genome shotgun (WGS) entry which is preliminary data.</text>
</comment>
<sequence>MAKKRFDRTARVFLRKGNVPAVIAEAMGSKKWKVELVDADTGEPTGTFIENLSSQALRHPKDDSEFPTPNRKEDSDDDDDEPTPAEVAATSEPGGEIEVVLDENNQLPTITEGASASDDESQVGRSRRRTNRGDRGC</sequence>
<evidence type="ECO:0000313" key="3">
    <source>
        <dbReference type="Proteomes" id="UP001153069"/>
    </source>
</evidence>
<feature type="compositionally biased region" description="Polar residues" evidence="1">
    <location>
        <begin position="103"/>
        <end position="114"/>
    </location>
</feature>
<organism evidence="2 3">
    <name type="scientific">Seminavis robusta</name>
    <dbReference type="NCBI Taxonomy" id="568900"/>
    <lineage>
        <taxon>Eukaryota</taxon>
        <taxon>Sar</taxon>
        <taxon>Stramenopiles</taxon>
        <taxon>Ochrophyta</taxon>
        <taxon>Bacillariophyta</taxon>
        <taxon>Bacillariophyceae</taxon>
        <taxon>Bacillariophycidae</taxon>
        <taxon>Naviculales</taxon>
        <taxon>Naviculaceae</taxon>
        <taxon>Seminavis</taxon>
    </lineage>
</organism>
<dbReference type="AlphaFoldDB" id="A0A9N8E6K7"/>
<proteinExistence type="predicted"/>
<keyword evidence="3" id="KW-1185">Reference proteome</keyword>
<accession>A0A9N8E6K7</accession>
<name>A0A9N8E6K7_9STRA</name>
<evidence type="ECO:0000256" key="1">
    <source>
        <dbReference type="SAM" id="MobiDB-lite"/>
    </source>
</evidence>
<dbReference type="Proteomes" id="UP001153069">
    <property type="component" value="Unassembled WGS sequence"/>
</dbReference>